<name>A0ABW4Z5C1_9HYPH</name>
<organism evidence="1 2">
    <name type="scientific">Ancylobacter oerskovii</name>
    <dbReference type="NCBI Taxonomy" id="459519"/>
    <lineage>
        <taxon>Bacteria</taxon>
        <taxon>Pseudomonadati</taxon>
        <taxon>Pseudomonadota</taxon>
        <taxon>Alphaproteobacteria</taxon>
        <taxon>Hyphomicrobiales</taxon>
        <taxon>Xanthobacteraceae</taxon>
        <taxon>Ancylobacter</taxon>
    </lineage>
</organism>
<gene>
    <name evidence="1" type="ORF">ACFSNC_23955</name>
</gene>
<evidence type="ECO:0000313" key="2">
    <source>
        <dbReference type="Proteomes" id="UP001597299"/>
    </source>
</evidence>
<dbReference type="InterPro" id="IPR008979">
    <property type="entry name" value="Galactose-bd-like_sf"/>
</dbReference>
<proteinExistence type="predicted"/>
<protein>
    <submittedName>
        <fullName evidence="1">Uncharacterized protein</fullName>
    </submittedName>
</protein>
<reference evidence="2" key="1">
    <citation type="journal article" date="2019" name="Int. J. Syst. Evol. Microbiol.">
        <title>The Global Catalogue of Microorganisms (GCM) 10K type strain sequencing project: providing services to taxonomists for standard genome sequencing and annotation.</title>
        <authorList>
            <consortium name="The Broad Institute Genomics Platform"/>
            <consortium name="The Broad Institute Genome Sequencing Center for Infectious Disease"/>
            <person name="Wu L."/>
            <person name="Ma J."/>
        </authorList>
    </citation>
    <scope>NUCLEOTIDE SEQUENCE [LARGE SCALE GENOMIC DNA]</scope>
    <source>
        <strain evidence="2">CCM 7435</strain>
    </source>
</reference>
<sequence>MATSYFPTLADAIGMVWPGPAPEVVRIDGFVRAGDGGDAVYIRFDGTVPPPPSNIVINGNFSNDSSNGWTLDGFYVENNRLKSQAGSSKKIAKQDVPLVAGKKYRLTFVVAGRSEGRWAAYVSSTIGAESALVDFGTTESCDVVFTASYGQRGLTIAGEAMPGSASGAPTFNGSIDTISIVELIDEGLQLFGGQAYLPVPLNGVFRPEMFGGGFGSNDDVAIRSLIKRTNSLLLAGNDVRIEMSRRYQCSEARHVLFVPESRNVTIEGKGSGVIDLSTASTTLTSAWLEVRGPGYDGFAEGQALKTTLAAAAKAGDTSLTVADATGFRMGDWIAVTSTHDYFSGIRTYDKTADEGERAQNVSGYAPICKGELIQTRNWIVTDDTVALGNGLTHFFPIEGGGVNVRRIVMAGRFVLEGLNAIGPGISSGGGGGDDVGTGFLHVRHFALAEEKHLTTENFLSFSAKYTLCGAISMDTPKTVGARYQNNPLSSQWFYGRELNGCGRAAINSPIGEYCRRAIDLHETPPGLLASDRREGEAVITQNVQMTGGYSVSCRTMPGGHFSINTQLTGHVGFDCGGQLRGKNVRWTAVSCNRGIGIGIPENSDPDTYPFMNPGQGTVELIGCTFRNEVKVTDPEDPLSFGLQVRQGIDRLYVEGCTIMGQIPVEFTGRTQSNVTIKGGLISGLDRPEDPIRPVIAFRNIGTSPAEASANQAEFDADPDAPHGDFWFEGKDWLTQKASASSILIEGVHLRNGTVGILHEGCKDQDVRNVHIIRSVFENIDVCHVRFLRNEGSIWAADGSLELRDNAEVGTVPTQKVDFGPLVVNASGNNFGNAPMIVSIVGTVLAVPDKAVGETLTIQLPSGTATVESVTGLKQGQKVIISKAGGGVISFMKTGNLFIGDQRDLIGSSDRLVLAGGASGSVVLLAFAPNSVVS</sequence>
<dbReference type="Proteomes" id="UP001597299">
    <property type="component" value="Unassembled WGS sequence"/>
</dbReference>
<evidence type="ECO:0000313" key="1">
    <source>
        <dbReference type="EMBL" id="MFD2143463.1"/>
    </source>
</evidence>
<keyword evidence="2" id="KW-1185">Reference proteome</keyword>
<dbReference type="Gene3D" id="2.60.120.260">
    <property type="entry name" value="Galactose-binding domain-like"/>
    <property type="match status" value="1"/>
</dbReference>
<dbReference type="EMBL" id="JBHUHD010000004">
    <property type="protein sequence ID" value="MFD2143463.1"/>
    <property type="molecule type" value="Genomic_DNA"/>
</dbReference>
<comment type="caution">
    <text evidence="1">The sequence shown here is derived from an EMBL/GenBank/DDBJ whole genome shotgun (WGS) entry which is preliminary data.</text>
</comment>
<accession>A0ABW4Z5C1</accession>
<dbReference type="SUPFAM" id="SSF49785">
    <property type="entry name" value="Galactose-binding domain-like"/>
    <property type="match status" value="1"/>
</dbReference>
<dbReference type="RefSeq" id="WP_213352001.1">
    <property type="nucleotide sequence ID" value="NZ_JAHBGB010000017.1"/>
</dbReference>